<dbReference type="PANTHER" id="PTHR34502">
    <property type="entry name" value="DUF6594 DOMAIN-CONTAINING PROTEIN-RELATED"/>
    <property type="match status" value="1"/>
</dbReference>
<organism evidence="3 4">
    <name type="scientific">Ophiobolus disseminans</name>
    <dbReference type="NCBI Taxonomy" id="1469910"/>
    <lineage>
        <taxon>Eukaryota</taxon>
        <taxon>Fungi</taxon>
        <taxon>Dikarya</taxon>
        <taxon>Ascomycota</taxon>
        <taxon>Pezizomycotina</taxon>
        <taxon>Dothideomycetes</taxon>
        <taxon>Pleosporomycetidae</taxon>
        <taxon>Pleosporales</taxon>
        <taxon>Pleosporineae</taxon>
        <taxon>Phaeosphaeriaceae</taxon>
        <taxon>Ophiobolus</taxon>
    </lineage>
</organism>
<feature type="domain" description="DUF6594" evidence="2">
    <location>
        <begin position="20"/>
        <end position="267"/>
    </location>
</feature>
<feature type="transmembrane region" description="Helical" evidence="1">
    <location>
        <begin position="232"/>
        <end position="253"/>
    </location>
</feature>
<sequence>MAKYAPTNSQYTIEDFPDEYPRFAALISTHPSFHVCRRFLRLRGRLMLHKQDNLVTLEEELDRIDREESRVLFLGNRRRDKNQERKSIMVQIDKELESYDALVKRNGEILCMNAAKHRDVANIKNWVNETGCIIPSEMDYLNAPTDLMAVGSSTTDGALAQLQGPVEDLMKWLLTRIRSLEKLGLRRQISQDTRIFILPDGWTNAISRSIMSCFLGLTIIIPVIAVESIHRLVPRIVASFFGTTAFIALLSFVTKARTVEMFIAGAT</sequence>
<evidence type="ECO:0000313" key="3">
    <source>
        <dbReference type="EMBL" id="KAF2829378.1"/>
    </source>
</evidence>
<proteinExistence type="predicted"/>
<dbReference type="EMBL" id="MU006221">
    <property type="protein sequence ID" value="KAF2829378.1"/>
    <property type="molecule type" value="Genomic_DNA"/>
</dbReference>
<evidence type="ECO:0000256" key="1">
    <source>
        <dbReference type="SAM" id="Phobius"/>
    </source>
</evidence>
<accession>A0A6A7A9H2</accession>
<dbReference type="AlphaFoldDB" id="A0A6A7A9H2"/>
<evidence type="ECO:0000259" key="2">
    <source>
        <dbReference type="Pfam" id="PF20237"/>
    </source>
</evidence>
<keyword evidence="4" id="KW-1185">Reference proteome</keyword>
<feature type="transmembrane region" description="Helical" evidence="1">
    <location>
        <begin position="205"/>
        <end position="226"/>
    </location>
</feature>
<dbReference type="OrthoDB" id="5341582at2759"/>
<gene>
    <name evidence="3" type="ORF">CC86DRAFT_404020</name>
</gene>
<evidence type="ECO:0000313" key="4">
    <source>
        <dbReference type="Proteomes" id="UP000799424"/>
    </source>
</evidence>
<dbReference type="Pfam" id="PF20237">
    <property type="entry name" value="DUF6594"/>
    <property type="match status" value="1"/>
</dbReference>
<name>A0A6A7A9H2_9PLEO</name>
<dbReference type="PANTHER" id="PTHR34502:SF5">
    <property type="entry name" value="DUF6594 DOMAIN-CONTAINING PROTEIN"/>
    <property type="match status" value="1"/>
</dbReference>
<keyword evidence="1" id="KW-1133">Transmembrane helix</keyword>
<keyword evidence="1" id="KW-0472">Membrane</keyword>
<dbReference type="Proteomes" id="UP000799424">
    <property type="component" value="Unassembled WGS sequence"/>
</dbReference>
<keyword evidence="1" id="KW-0812">Transmembrane</keyword>
<protein>
    <recommendedName>
        <fullName evidence="2">DUF6594 domain-containing protein</fullName>
    </recommendedName>
</protein>
<dbReference type="InterPro" id="IPR046529">
    <property type="entry name" value="DUF6594"/>
</dbReference>
<reference evidence="3" key="1">
    <citation type="journal article" date="2020" name="Stud. Mycol.">
        <title>101 Dothideomycetes genomes: a test case for predicting lifestyles and emergence of pathogens.</title>
        <authorList>
            <person name="Haridas S."/>
            <person name="Albert R."/>
            <person name="Binder M."/>
            <person name="Bloem J."/>
            <person name="Labutti K."/>
            <person name="Salamov A."/>
            <person name="Andreopoulos B."/>
            <person name="Baker S."/>
            <person name="Barry K."/>
            <person name="Bills G."/>
            <person name="Bluhm B."/>
            <person name="Cannon C."/>
            <person name="Castanera R."/>
            <person name="Culley D."/>
            <person name="Daum C."/>
            <person name="Ezra D."/>
            <person name="Gonzalez J."/>
            <person name="Henrissat B."/>
            <person name="Kuo A."/>
            <person name="Liang C."/>
            <person name="Lipzen A."/>
            <person name="Lutzoni F."/>
            <person name="Magnuson J."/>
            <person name="Mondo S."/>
            <person name="Nolan M."/>
            <person name="Ohm R."/>
            <person name="Pangilinan J."/>
            <person name="Park H.-J."/>
            <person name="Ramirez L."/>
            <person name="Alfaro M."/>
            <person name="Sun H."/>
            <person name="Tritt A."/>
            <person name="Yoshinaga Y."/>
            <person name="Zwiers L.-H."/>
            <person name="Turgeon B."/>
            <person name="Goodwin S."/>
            <person name="Spatafora J."/>
            <person name="Crous P."/>
            <person name="Grigoriev I."/>
        </authorList>
    </citation>
    <scope>NUCLEOTIDE SEQUENCE</scope>
    <source>
        <strain evidence="3">CBS 113818</strain>
    </source>
</reference>